<keyword evidence="2" id="KW-1185">Reference proteome</keyword>
<dbReference type="Proteomes" id="UP000826212">
    <property type="component" value="Chromosome"/>
</dbReference>
<dbReference type="EC" id="1.1.1.23" evidence="1"/>
<keyword evidence="1" id="KW-0560">Oxidoreductase</keyword>
<evidence type="ECO:0000313" key="2">
    <source>
        <dbReference type="Proteomes" id="UP000826212"/>
    </source>
</evidence>
<accession>A0AC61NN76</accession>
<proteinExistence type="predicted"/>
<dbReference type="EMBL" id="CP081303">
    <property type="protein sequence ID" value="QZE13594.1"/>
    <property type="molecule type" value="Genomic_DNA"/>
</dbReference>
<organism evidence="1 2">
    <name type="scientific">Halosquirtibacter laminarini</name>
    <dbReference type="NCBI Taxonomy" id="3374600"/>
    <lineage>
        <taxon>Bacteria</taxon>
        <taxon>Pseudomonadati</taxon>
        <taxon>Bacteroidota</taxon>
        <taxon>Bacteroidia</taxon>
        <taxon>Marinilabiliales</taxon>
        <taxon>Prolixibacteraceae</taxon>
        <taxon>Halosquirtibacter</taxon>
    </lineage>
</organism>
<reference evidence="1" key="1">
    <citation type="submission" date="2021-08" db="EMBL/GenBank/DDBJ databases">
        <title>Novel anaerobic bacterium isolated from sea squirt in East Sea, Republic of Korea.</title>
        <authorList>
            <person name="Nguyen T.H."/>
            <person name="Li Z."/>
            <person name="Lee Y.-J."/>
            <person name="Ko J."/>
            <person name="Kim S.-G."/>
        </authorList>
    </citation>
    <scope>NUCLEOTIDE SEQUENCE</scope>
    <source>
        <strain evidence="1">KCTC 25031</strain>
    </source>
</reference>
<name>A0AC61NN76_9BACT</name>
<sequence length="424" mass="46450">MKRLINPTPKQITKSLKRPELQQSGLKDLVHKLRKDILFRDDIALHDYTAQFDRVNIKRLVMQQEEIDMLCLHLEPELKKAITTAAENIRKFHENQRMEIKKVETTPGVFCWQEQKAIEKVGLYIPGGTAPLFSTVLMLGIPAQIAGCKEIVLCTPPNLKGTIHPAIAYAAKVAGITKVITVGGVQAIIAMAYGTKSVPAVDKIFGPGNQYVTAAKQIVGLEKCAIDMPAGPSEVMVLADQSAYPEFVASDLLSQAEHGVDSQVILVTTDESLLDKVELEVHKQLAVLNRKTMAEKALNNSVLISVKDKNEMIAIANQYAAEHLIVATESPYEIASEIEHAGSIFLGHYTPESAGDYASGTNHTLPTNGWAKAYSGVNLDSFTKKITYQEITKEGLQNIGKTIEIMAEAESLDAHKNAVSVRLK</sequence>
<evidence type="ECO:0000313" key="1">
    <source>
        <dbReference type="EMBL" id="QZE13594.1"/>
    </source>
</evidence>
<gene>
    <name evidence="1" type="primary">hisD</name>
    <name evidence="1" type="ORF">K4L44_13585</name>
</gene>
<protein>
    <submittedName>
        <fullName evidence="1">Histidinol dehydrogenase</fullName>
        <ecNumber evidence="1">1.1.1.23</ecNumber>
    </submittedName>
</protein>